<gene>
    <name evidence="2" type="ORF">EDS130_LOCUS33186</name>
</gene>
<reference evidence="2" key="1">
    <citation type="submission" date="2021-02" db="EMBL/GenBank/DDBJ databases">
        <authorList>
            <person name="Nowell W R."/>
        </authorList>
    </citation>
    <scope>NUCLEOTIDE SEQUENCE</scope>
</reference>
<protein>
    <submittedName>
        <fullName evidence="2">Uncharacterized protein</fullName>
    </submittedName>
</protein>
<evidence type="ECO:0000313" key="3">
    <source>
        <dbReference type="Proteomes" id="UP000663852"/>
    </source>
</evidence>
<proteinExistence type="predicted"/>
<organism evidence="2 3">
    <name type="scientific">Adineta ricciae</name>
    <name type="common">Rotifer</name>
    <dbReference type="NCBI Taxonomy" id="249248"/>
    <lineage>
        <taxon>Eukaryota</taxon>
        <taxon>Metazoa</taxon>
        <taxon>Spiralia</taxon>
        <taxon>Gnathifera</taxon>
        <taxon>Rotifera</taxon>
        <taxon>Eurotatoria</taxon>
        <taxon>Bdelloidea</taxon>
        <taxon>Adinetida</taxon>
        <taxon>Adinetidae</taxon>
        <taxon>Adineta</taxon>
    </lineage>
</organism>
<comment type="caution">
    <text evidence="2">The sequence shown here is derived from an EMBL/GenBank/DDBJ whole genome shotgun (WGS) entry which is preliminary data.</text>
</comment>
<dbReference type="OrthoDB" id="10012475at2759"/>
<sequence>MSRKSSERLLTSARLALLRNLRELNLFSSDPLWTPTLKLSEQILSTRLFVFFISISLFIVIIYASLIVQTHTVILEKFSLSTIESLQARYPTTINIPCTQVSIPYHRFIKLQPNFHQICSSSFIDDSWISSIFLPNATSYNAYDFHTFSFAQFQALALLCHTSKQAVFDGYQTFNSTNLVTNYLFSRAEFNEIVDGLLTNLQNNIVANENRTASIVSMNIAQNRIISALRTNVYIRSIYLSHIYIAYNGYYYKKNRTACRCPLETTECFHPAGAFYNWTTRLLDEPTDAHPLPPVQIPGLMAGCLPLESLRRSTLECLHDQSCVDILAIQPEIFHPKALQKSASSKFSLETTIGMMFDKSLFVESWQPKTSFEDYFAICSPRSLTYTYQGRSRLPAIITICVSAFGGLVIAWQMITPAIVHLWTLIERKRDASNTSIPPINEVVTKHVHRTIRTLNLFPPDDENDQEEQRVGIIATRLYFFLLLLGFLVLGCYTFLSERTQQVTVQAPSLAEYERLQTLYSSTLICSCTRFSMSYNRIVSISPRYNQICSSAFLKSSWLAYFDIQEITANTTFFPPVDFRFGGQSFFDLLRVLCQTSEETVTNAIHLFRSRRLISINTLSRSEFHQEIQTRLNQFQQRTVSSFTHLLELVRSSIQTNRLVTDLLTTTGFSLLLNKQTMTYSPRFYSRNIGNCSCAINSECTRPQGFYLQLDLLNAEPQTIIPGLVLGCYTIDSLLFSTLECLFEKKCLKFIIGMRHFNASGLFHPMNKRVTKVQPLRRNNSRFQPNTTLQSIMSELFIEDWRTSNNFTAYYHRCAPKECIYTLRRRFDTAYMIAIMLGFYSGLSAILEIVLPSCVRVLRQQWKKTKVQKESPSPPSRITTENPSRRSFNEIRQSIRSWNLFSTNQTAEDNRFEHQEIVATRLYAIFFLIIVIAALLYAGPFSEEIKTTVIKSPSSDDVNNLYLKNISTLSCPCSTAAVQHSEFLSITPHYHPICSSIYATPVHWIELSKKTDKASLLLTAHYRLVSSFCQIANRTIHIAQNVFNAQELVSIEPMSRSSFAIQTEALVSTFIAQIPADYRRTLHYIMRSFSVNHLFNIFTSNWKPEFTDEEQEHILATFPRRFPASNCTCATSFNCTESITEDVVSGCFPFDGFRLSTYENSSLGELNDNLFVTQWHNESNYTAYFQTCHPLECRYTLPDRNNAVYMLMTALGLYGGLICMLRLMIHQSLHIYRWLARHPENVKVEESTTESML</sequence>
<accession>A0A815H9Z7</accession>
<evidence type="ECO:0000313" key="2">
    <source>
        <dbReference type="EMBL" id="CAF1349337.1"/>
    </source>
</evidence>
<feature type="transmembrane region" description="Helical" evidence="1">
    <location>
        <begin position="830"/>
        <end position="851"/>
    </location>
</feature>
<dbReference type="AlphaFoldDB" id="A0A815H9Z7"/>
<feature type="transmembrane region" description="Helical" evidence="1">
    <location>
        <begin position="1203"/>
        <end position="1225"/>
    </location>
</feature>
<keyword evidence="1" id="KW-0472">Membrane</keyword>
<feature type="transmembrane region" description="Helical" evidence="1">
    <location>
        <begin position="478"/>
        <end position="496"/>
    </location>
</feature>
<keyword evidence="1" id="KW-1133">Transmembrane helix</keyword>
<feature type="transmembrane region" description="Helical" evidence="1">
    <location>
        <begin position="922"/>
        <end position="941"/>
    </location>
</feature>
<dbReference type="Proteomes" id="UP000663852">
    <property type="component" value="Unassembled WGS sequence"/>
</dbReference>
<feature type="transmembrane region" description="Helical" evidence="1">
    <location>
        <begin position="48"/>
        <end position="68"/>
    </location>
</feature>
<dbReference type="EMBL" id="CAJNOJ010000262">
    <property type="protein sequence ID" value="CAF1349337.1"/>
    <property type="molecule type" value="Genomic_DNA"/>
</dbReference>
<feature type="transmembrane region" description="Helical" evidence="1">
    <location>
        <begin position="396"/>
        <end position="420"/>
    </location>
</feature>
<keyword evidence="1" id="KW-0812">Transmembrane</keyword>
<evidence type="ECO:0000256" key="1">
    <source>
        <dbReference type="SAM" id="Phobius"/>
    </source>
</evidence>
<name>A0A815H9Z7_ADIRI</name>